<evidence type="ECO:0000259" key="1">
    <source>
        <dbReference type="Pfam" id="PF17954"/>
    </source>
</evidence>
<protein>
    <recommendedName>
        <fullName evidence="1">Quercetin 2,3-dioxygenase C-terminal cupin domain-containing protein</fullName>
    </recommendedName>
</protein>
<feature type="domain" description="Quercetin 2,3-dioxygenase C-terminal cupin" evidence="1">
    <location>
        <begin position="62"/>
        <end position="141"/>
    </location>
</feature>
<sequence>MRRGDFTYLTAGSGIEHSEFNWGDVPMRMIQVWMKPQHKNLHPHVQYATFNENCHLNQWYLMASDAKNNPIQLQQNVQIWVLKQEGNKKTEFLVAKNQQAYLVQLEGSSTINGECLSRYDGLEVYGEKIQIMTEREACFLLVVTPLSIGTELNEK</sequence>
<dbReference type="InterPro" id="IPR014710">
    <property type="entry name" value="RmlC-like_jellyroll"/>
</dbReference>
<reference evidence="2" key="1">
    <citation type="journal article" date="2024" name="Int. J. Syst. Evol. Microbiol.">
        <title>Turicibacter faecis sp. nov., isolated from faeces of heart failure mouse model.</title>
        <authorList>
            <person name="Imamura Y."/>
            <person name="Motooka D."/>
            <person name="Nakajima Y."/>
            <person name="Ito S."/>
            <person name="Kitakaze M."/>
            <person name="Iida T."/>
            <person name="Nakamura S."/>
        </authorList>
    </citation>
    <scope>NUCLEOTIDE SEQUENCE</scope>
    <source>
        <strain evidence="2">TC023</strain>
    </source>
</reference>
<dbReference type="Gene3D" id="2.60.120.10">
    <property type="entry name" value="Jelly Rolls"/>
    <property type="match status" value="2"/>
</dbReference>
<gene>
    <name evidence="2" type="ORF">T23_08070</name>
</gene>
<dbReference type="PANTHER" id="PTHR43212">
    <property type="entry name" value="QUERCETIN 2,3-DIOXYGENASE"/>
    <property type="match status" value="1"/>
</dbReference>
<name>A0ABM8IHK1_9FIRM</name>
<dbReference type="PANTHER" id="PTHR43212:SF3">
    <property type="entry name" value="QUERCETIN 2,3-DIOXYGENASE"/>
    <property type="match status" value="1"/>
</dbReference>
<dbReference type="Proteomes" id="UP001432099">
    <property type="component" value="Chromosome"/>
</dbReference>
<organism evidence="2 3">
    <name type="scientific">Turicibacter faecis</name>
    <dbReference type="NCBI Taxonomy" id="2963365"/>
    <lineage>
        <taxon>Bacteria</taxon>
        <taxon>Bacillati</taxon>
        <taxon>Bacillota</taxon>
        <taxon>Erysipelotrichia</taxon>
        <taxon>Erysipelotrichales</taxon>
        <taxon>Turicibacteraceae</taxon>
        <taxon>Turicibacter</taxon>
    </lineage>
</organism>
<dbReference type="SUPFAM" id="SSF51182">
    <property type="entry name" value="RmlC-like cupins"/>
    <property type="match status" value="1"/>
</dbReference>
<accession>A0ABM8IHK1</accession>
<dbReference type="InterPro" id="IPR012093">
    <property type="entry name" value="Pirin"/>
</dbReference>
<dbReference type="Pfam" id="PF17954">
    <property type="entry name" value="Pirin_C_2"/>
    <property type="match status" value="1"/>
</dbReference>
<evidence type="ECO:0000313" key="2">
    <source>
        <dbReference type="EMBL" id="BEH90705.1"/>
    </source>
</evidence>
<dbReference type="EMBL" id="AP028127">
    <property type="protein sequence ID" value="BEH90705.1"/>
    <property type="molecule type" value="Genomic_DNA"/>
</dbReference>
<keyword evidence="3" id="KW-1185">Reference proteome</keyword>
<evidence type="ECO:0000313" key="3">
    <source>
        <dbReference type="Proteomes" id="UP001432099"/>
    </source>
</evidence>
<proteinExistence type="predicted"/>
<dbReference type="InterPro" id="IPR041602">
    <property type="entry name" value="Quercetinase_C"/>
</dbReference>
<dbReference type="InterPro" id="IPR011051">
    <property type="entry name" value="RmlC_Cupin_sf"/>
</dbReference>